<gene>
    <name evidence="1" type="ORF">L2E82_24816</name>
</gene>
<organism evidence="1 2">
    <name type="scientific">Cichorium intybus</name>
    <name type="common">Chicory</name>
    <dbReference type="NCBI Taxonomy" id="13427"/>
    <lineage>
        <taxon>Eukaryota</taxon>
        <taxon>Viridiplantae</taxon>
        <taxon>Streptophyta</taxon>
        <taxon>Embryophyta</taxon>
        <taxon>Tracheophyta</taxon>
        <taxon>Spermatophyta</taxon>
        <taxon>Magnoliopsida</taxon>
        <taxon>eudicotyledons</taxon>
        <taxon>Gunneridae</taxon>
        <taxon>Pentapetalae</taxon>
        <taxon>asterids</taxon>
        <taxon>campanulids</taxon>
        <taxon>Asterales</taxon>
        <taxon>Asteraceae</taxon>
        <taxon>Cichorioideae</taxon>
        <taxon>Cichorieae</taxon>
        <taxon>Cichoriinae</taxon>
        <taxon>Cichorium</taxon>
    </lineage>
</organism>
<proteinExistence type="predicted"/>
<dbReference type="Proteomes" id="UP001055811">
    <property type="component" value="Linkage Group LG04"/>
</dbReference>
<sequence length="85" mass="9015">MDPSAKGGLGSPVLRFGVLGTTMGEVRFITGACRDFSVLHRGVLHCGPSKSSCASSDHKNSLKHKSKDKEEIGGEKRDGVTIVDM</sequence>
<reference evidence="2" key="1">
    <citation type="journal article" date="2022" name="Mol. Ecol. Resour.">
        <title>The genomes of chicory, endive, great burdock and yacon provide insights into Asteraceae palaeo-polyploidization history and plant inulin production.</title>
        <authorList>
            <person name="Fan W."/>
            <person name="Wang S."/>
            <person name="Wang H."/>
            <person name="Wang A."/>
            <person name="Jiang F."/>
            <person name="Liu H."/>
            <person name="Zhao H."/>
            <person name="Xu D."/>
            <person name="Zhang Y."/>
        </authorList>
    </citation>
    <scope>NUCLEOTIDE SEQUENCE [LARGE SCALE GENOMIC DNA]</scope>
    <source>
        <strain evidence="2">cv. Punajuju</strain>
    </source>
</reference>
<dbReference type="EMBL" id="CM042012">
    <property type="protein sequence ID" value="KAI3752779.1"/>
    <property type="molecule type" value="Genomic_DNA"/>
</dbReference>
<keyword evidence="2" id="KW-1185">Reference proteome</keyword>
<accession>A0ACB9E1I7</accession>
<evidence type="ECO:0000313" key="1">
    <source>
        <dbReference type="EMBL" id="KAI3752779.1"/>
    </source>
</evidence>
<comment type="caution">
    <text evidence="1">The sequence shown here is derived from an EMBL/GenBank/DDBJ whole genome shotgun (WGS) entry which is preliminary data.</text>
</comment>
<reference evidence="1 2" key="2">
    <citation type="journal article" date="2022" name="Mol. Ecol. Resour.">
        <title>The genomes of chicory, endive, great burdock and yacon provide insights into Asteraceae paleo-polyploidization history and plant inulin production.</title>
        <authorList>
            <person name="Fan W."/>
            <person name="Wang S."/>
            <person name="Wang H."/>
            <person name="Wang A."/>
            <person name="Jiang F."/>
            <person name="Liu H."/>
            <person name="Zhao H."/>
            <person name="Xu D."/>
            <person name="Zhang Y."/>
        </authorList>
    </citation>
    <scope>NUCLEOTIDE SEQUENCE [LARGE SCALE GENOMIC DNA]</scope>
    <source>
        <strain evidence="2">cv. Punajuju</strain>
        <tissue evidence="1">Leaves</tissue>
    </source>
</reference>
<name>A0ACB9E1I7_CICIN</name>
<evidence type="ECO:0000313" key="2">
    <source>
        <dbReference type="Proteomes" id="UP001055811"/>
    </source>
</evidence>
<protein>
    <submittedName>
        <fullName evidence="1">Uncharacterized protein</fullName>
    </submittedName>
</protein>